<accession>A0A9N9DIS3</accession>
<sequence>METEKYPEQVKSKPDQLHYESIKKLENTNLGERCTEWMKKVDQFRRSTKPIACINPIITYYMMETTCRPSQLFQEAYVTNMFEDPEVKRRNVKWKEILI</sequence>
<dbReference type="Proteomes" id="UP000789405">
    <property type="component" value="Unassembled WGS sequence"/>
</dbReference>
<organism evidence="1 2">
    <name type="scientific">Dentiscutata erythropus</name>
    <dbReference type="NCBI Taxonomy" id="1348616"/>
    <lineage>
        <taxon>Eukaryota</taxon>
        <taxon>Fungi</taxon>
        <taxon>Fungi incertae sedis</taxon>
        <taxon>Mucoromycota</taxon>
        <taxon>Glomeromycotina</taxon>
        <taxon>Glomeromycetes</taxon>
        <taxon>Diversisporales</taxon>
        <taxon>Gigasporaceae</taxon>
        <taxon>Dentiscutata</taxon>
    </lineage>
</organism>
<proteinExistence type="predicted"/>
<evidence type="ECO:0000313" key="1">
    <source>
        <dbReference type="EMBL" id="CAG8637211.1"/>
    </source>
</evidence>
<evidence type="ECO:0000313" key="2">
    <source>
        <dbReference type="Proteomes" id="UP000789405"/>
    </source>
</evidence>
<dbReference type="EMBL" id="CAJVPY010005177">
    <property type="protein sequence ID" value="CAG8637211.1"/>
    <property type="molecule type" value="Genomic_DNA"/>
</dbReference>
<gene>
    <name evidence="1" type="ORF">DERYTH_LOCUS9463</name>
</gene>
<protein>
    <submittedName>
        <fullName evidence="1">25479_t:CDS:1</fullName>
    </submittedName>
</protein>
<dbReference type="AlphaFoldDB" id="A0A9N9DIS3"/>
<keyword evidence="2" id="KW-1185">Reference proteome</keyword>
<comment type="caution">
    <text evidence="1">The sequence shown here is derived from an EMBL/GenBank/DDBJ whole genome shotgun (WGS) entry which is preliminary data.</text>
</comment>
<name>A0A9N9DIS3_9GLOM</name>
<reference evidence="1" key="1">
    <citation type="submission" date="2021-06" db="EMBL/GenBank/DDBJ databases">
        <authorList>
            <person name="Kallberg Y."/>
            <person name="Tangrot J."/>
            <person name="Rosling A."/>
        </authorList>
    </citation>
    <scope>NUCLEOTIDE SEQUENCE</scope>
    <source>
        <strain evidence="1">MA453B</strain>
    </source>
</reference>